<organism evidence="1 2">
    <name type="scientific">Actinopolyspora alba</name>
    <dbReference type="NCBI Taxonomy" id="673379"/>
    <lineage>
        <taxon>Bacteria</taxon>
        <taxon>Bacillati</taxon>
        <taxon>Actinomycetota</taxon>
        <taxon>Actinomycetes</taxon>
        <taxon>Actinopolysporales</taxon>
        <taxon>Actinopolysporaceae</taxon>
        <taxon>Actinopolyspora</taxon>
        <taxon>Actinopolyspora alba group</taxon>
    </lineage>
</organism>
<accession>A0A1I2CS72</accession>
<evidence type="ECO:0000313" key="1">
    <source>
        <dbReference type="EMBL" id="SFE71161.1"/>
    </source>
</evidence>
<reference evidence="2" key="1">
    <citation type="submission" date="2016-10" db="EMBL/GenBank/DDBJ databases">
        <authorList>
            <person name="Varghese N."/>
            <person name="Submissions S."/>
        </authorList>
    </citation>
    <scope>NUCLEOTIDE SEQUENCE [LARGE SCALE GENOMIC DNA]</scope>
    <source>
        <strain evidence="2">DSM 45004</strain>
    </source>
</reference>
<keyword evidence="2" id="KW-1185">Reference proteome</keyword>
<proteinExistence type="predicted"/>
<dbReference type="RefSeq" id="WP_217641918.1">
    <property type="nucleotide sequence ID" value="NZ_FOMZ01000039.1"/>
</dbReference>
<sequence length="327" mass="36599">HARPMVQRNGVVQAWTVPALTPEAGNRLLDALTPDAQTVLDHSWLRQHGSDTHGYLDDTAADASARIAAACDESAFDADSEVMGAVDAGEMYGQAVSETIGSVGLVAGTTDDELVDMARELESDMLGENVVVLRAEQWLRDQRAELRTRREEEFDELGEQIEADTARWRAMIPEINGWRSQEHLAERIGKSQKTVSNIINGARTQDPPGRRNLGSTTDVWYVLGRVYALINDALSSDGGQQLDPHAVKFYETPSKGGWLRLYQQYASKGGGKWRDEITPLYAHCGHVWEQHERFPDQQSETMFQTGYHHQNAALWERPPYVPMLDEQ</sequence>
<name>A0A1I2CS72_9ACTN</name>
<dbReference type="AlphaFoldDB" id="A0A1I2CS72"/>
<gene>
    <name evidence="1" type="ORF">SAMN04487819_1391</name>
</gene>
<dbReference type="Proteomes" id="UP000198716">
    <property type="component" value="Unassembled WGS sequence"/>
</dbReference>
<evidence type="ECO:0000313" key="2">
    <source>
        <dbReference type="Proteomes" id="UP000198716"/>
    </source>
</evidence>
<dbReference type="EMBL" id="FOMZ01000039">
    <property type="protein sequence ID" value="SFE71161.1"/>
    <property type="molecule type" value="Genomic_DNA"/>
</dbReference>
<dbReference type="InterPro" id="IPR001387">
    <property type="entry name" value="Cro/C1-type_HTH"/>
</dbReference>
<protein>
    <submittedName>
        <fullName evidence="1">Plasmid maintenance system antidote protein VapI, contains XRE-type HTH domain</fullName>
    </submittedName>
</protein>
<dbReference type="CDD" id="cd00093">
    <property type="entry name" value="HTH_XRE"/>
    <property type="match status" value="1"/>
</dbReference>
<feature type="non-terminal residue" evidence="1">
    <location>
        <position position="1"/>
    </location>
</feature>